<evidence type="ECO:0000259" key="7">
    <source>
        <dbReference type="Pfam" id="PF08281"/>
    </source>
</evidence>
<dbReference type="Pfam" id="PF08281">
    <property type="entry name" value="Sigma70_r4_2"/>
    <property type="match status" value="1"/>
</dbReference>
<feature type="domain" description="RNA polymerase sigma factor 70 region 4 type 2" evidence="7">
    <location>
        <begin position="126"/>
        <end position="178"/>
    </location>
</feature>
<accession>E1K066</accession>
<dbReference type="STRING" id="596151.DesfrDRAFT_3266"/>
<protein>
    <submittedName>
        <fullName evidence="8">RNA polymerase, sigma-24 subunit, ECF subfamily</fullName>
    </submittedName>
</protein>
<keyword evidence="4" id="KW-0238">DNA-binding</keyword>
<dbReference type="EMBL" id="AECZ01000028">
    <property type="protein sequence ID" value="EFL49984.1"/>
    <property type="molecule type" value="Genomic_DNA"/>
</dbReference>
<dbReference type="InterPro" id="IPR036388">
    <property type="entry name" value="WH-like_DNA-bd_sf"/>
</dbReference>
<reference evidence="8 9" key="1">
    <citation type="submission" date="2010-08" db="EMBL/GenBank/DDBJ databases">
        <title>The draft genome of Desulfovibrio fructosovorans JJ.</title>
        <authorList>
            <consortium name="US DOE Joint Genome Institute (JGI-PGF)"/>
            <person name="Lucas S."/>
            <person name="Copeland A."/>
            <person name="Lapidus A."/>
            <person name="Cheng J.-F."/>
            <person name="Bruce D."/>
            <person name="Goodwin L."/>
            <person name="Pitluck S."/>
            <person name="Land M.L."/>
            <person name="Hauser L."/>
            <person name="Chang Y.-J."/>
            <person name="Jeffries C."/>
            <person name="Wall J.D."/>
            <person name="Stahl D.A."/>
            <person name="Arkin A.P."/>
            <person name="Dehal P."/>
            <person name="Stolyar S.M."/>
            <person name="Hazen T.C."/>
            <person name="Woyke T.J."/>
        </authorList>
    </citation>
    <scope>NUCLEOTIDE SEQUENCE [LARGE SCALE GENOMIC DNA]</scope>
    <source>
        <strain evidence="8 9">JJ</strain>
    </source>
</reference>
<keyword evidence="5" id="KW-0804">Transcription</keyword>
<keyword evidence="2" id="KW-0805">Transcription regulation</keyword>
<dbReference type="InterPro" id="IPR013249">
    <property type="entry name" value="RNA_pol_sigma70_r4_t2"/>
</dbReference>
<dbReference type="RefSeq" id="WP_005995683.1">
    <property type="nucleotide sequence ID" value="NZ_AECZ01000028.1"/>
</dbReference>
<dbReference type="PANTHER" id="PTHR43133">
    <property type="entry name" value="RNA POLYMERASE ECF-TYPE SIGMA FACTO"/>
    <property type="match status" value="1"/>
</dbReference>
<keyword evidence="3" id="KW-0731">Sigma factor</keyword>
<evidence type="ECO:0000259" key="6">
    <source>
        <dbReference type="Pfam" id="PF04542"/>
    </source>
</evidence>
<proteinExistence type="inferred from homology"/>
<dbReference type="OrthoDB" id="9796555at2"/>
<evidence type="ECO:0000313" key="9">
    <source>
        <dbReference type="Proteomes" id="UP000006250"/>
    </source>
</evidence>
<dbReference type="PANTHER" id="PTHR43133:SF8">
    <property type="entry name" value="RNA POLYMERASE SIGMA FACTOR HI_1459-RELATED"/>
    <property type="match status" value="1"/>
</dbReference>
<comment type="caution">
    <text evidence="8">The sequence shown here is derived from an EMBL/GenBank/DDBJ whole genome shotgun (WGS) entry which is preliminary data.</text>
</comment>
<comment type="similarity">
    <text evidence="1">Belongs to the sigma-70 factor family. ECF subfamily.</text>
</comment>
<dbReference type="GO" id="GO:0006352">
    <property type="term" value="P:DNA-templated transcription initiation"/>
    <property type="evidence" value="ECO:0007669"/>
    <property type="project" value="InterPro"/>
</dbReference>
<dbReference type="Proteomes" id="UP000006250">
    <property type="component" value="Unassembled WGS sequence"/>
</dbReference>
<dbReference type="InterPro" id="IPR013325">
    <property type="entry name" value="RNA_pol_sigma_r2"/>
</dbReference>
<dbReference type="eggNOG" id="COG1595">
    <property type="taxonomic scope" value="Bacteria"/>
</dbReference>
<dbReference type="SUPFAM" id="SSF88659">
    <property type="entry name" value="Sigma3 and sigma4 domains of RNA polymerase sigma factors"/>
    <property type="match status" value="1"/>
</dbReference>
<gene>
    <name evidence="8" type="ORF">DesfrDRAFT_3266</name>
</gene>
<name>E1K066_SOLFR</name>
<dbReference type="Gene3D" id="1.10.1740.10">
    <property type="match status" value="1"/>
</dbReference>
<evidence type="ECO:0000256" key="3">
    <source>
        <dbReference type="ARBA" id="ARBA00023082"/>
    </source>
</evidence>
<evidence type="ECO:0000313" key="8">
    <source>
        <dbReference type="EMBL" id="EFL49984.1"/>
    </source>
</evidence>
<dbReference type="Pfam" id="PF04542">
    <property type="entry name" value="Sigma70_r2"/>
    <property type="match status" value="1"/>
</dbReference>
<evidence type="ECO:0000256" key="4">
    <source>
        <dbReference type="ARBA" id="ARBA00023125"/>
    </source>
</evidence>
<dbReference type="CDD" id="cd06171">
    <property type="entry name" value="Sigma70_r4"/>
    <property type="match status" value="1"/>
</dbReference>
<dbReference type="GO" id="GO:0003677">
    <property type="term" value="F:DNA binding"/>
    <property type="evidence" value="ECO:0007669"/>
    <property type="project" value="UniProtKB-KW"/>
</dbReference>
<dbReference type="InterPro" id="IPR039425">
    <property type="entry name" value="RNA_pol_sigma-70-like"/>
</dbReference>
<dbReference type="NCBIfam" id="TIGR02937">
    <property type="entry name" value="sigma70-ECF"/>
    <property type="match status" value="1"/>
</dbReference>
<organism evidence="8 9">
    <name type="scientific">Solidesulfovibrio fructosivorans JJ]</name>
    <dbReference type="NCBI Taxonomy" id="596151"/>
    <lineage>
        <taxon>Bacteria</taxon>
        <taxon>Pseudomonadati</taxon>
        <taxon>Thermodesulfobacteriota</taxon>
        <taxon>Desulfovibrionia</taxon>
        <taxon>Desulfovibrionales</taxon>
        <taxon>Desulfovibrionaceae</taxon>
        <taxon>Solidesulfovibrio</taxon>
    </lineage>
</organism>
<dbReference type="InterPro" id="IPR013324">
    <property type="entry name" value="RNA_pol_sigma_r3/r4-like"/>
</dbReference>
<dbReference type="InterPro" id="IPR007627">
    <property type="entry name" value="RNA_pol_sigma70_r2"/>
</dbReference>
<dbReference type="AlphaFoldDB" id="E1K066"/>
<dbReference type="Gene3D" id="1.10.10.10">
    <property type="entry name" value="Winged helix-like DNA-binding domain superfamily/Winged helix DNA-binding domain"/>
    <property type="match status" value="1"/>
</dbReference>
<dbReference type="InterPro" id="IPR014284">
    <property type="entry name" value="RNA_pol_sigma-70_dom"/>
</dbReference>
<keyword evidence="9" id="KW-1185">Reference proteome</keyword>
<evidence type="ECO:0000256" key="5">
    <source>
        <dbReference type="ARBA" id="ARBA00023163"/>
    </source>
</evidence>
<evidence type="ECO:0000256" key="2">
    <source>
        <dbReference type="ARBA" id="ARBA00023015"/>
    </source>
</evidence>
<dbReference type="SUPFAM" id="SSF88946">
    <property type="entry name" value="Sigma2 domain of RNA polymerase sigma factors"/>
    <property type="match status" value="1"/>
</dbReference>
<sequence length="188" mass="20939">MGQFLTKLEGIDDGSLAAAAAQGDQRAFAVLVSRHQPGVLHLVSRFCDDPDGMEDLAQEIFVKAYLNLGTLRNGAVFRGWLHRIAANTCIDWLRRRKSDVDMVAGIEESLPDERDQARIEARDARRRLKAAMAVLGPKDRLLVALLGLEGKSVEEVAGMTGMTQVNVKVRAFRARRKLKAYLEEKEHD</sequence>
<evidence type="ECO:0000256" key="1">
    <source>
        <dbReference type="ARBA" id="ARBA00010641"/>
    </source>
</evidence>
<dbReference type="GO" id="GO:0016987">
    <property type="term" value="F:sigma factor activity"/>
    <property type="evidence" value="ECO:0007669"/>
    <property type="project" value="UniProtKB-KW"/>
</dbReference>
<feature type="domain" description="RNA polymerase sigma-70 region 2" evidence="6">
    <location>
        <begin position="31"/>
        <end position="97"/>
    </location>
</feature>